<dbReference type="AlphaFoldDB" id="A0A8X6LR27"/>
<sequence length="92" mass="10782">MKVGVKNLTSDLDIVKNFLKLYCKFNNFIPRRQIRKREINFPCVNQEWDRLFSDDEFQRALQNLSRGKSAGLDGILPEFILELGSKAKQTIY</sequence>
<organism evidence="1 2">
    <name type="scientific">Trichonephila clavata</name>
    <name type="common">Joro spider</name>
    <name type="synonym">Nephila clavata</name>
    <dbReference type="NCBI Taxonomy" id="2740835"/>
    <lineage>
        <taxon>Eukaryota</taxon>
        <taxon>Metazoa</taxon>
        <taxon>Ecdysozoa</taxon>
        <taxon>Arthropoda</taxon>
        <taxon>Chelicerata</taxon>
        <taxon>Arachnida</taxon>
        <taxon>Araneae</taxon>
        <taxon>Araneomorphae</taxon>
        <taxon>Entelegynae</taxon>
        <taxon>Araneoidea</taxon>
        <taxon>Nephilidae</taxon>
        <taxon>Trichonephila</taxon>
    </lineage>
</organism>
<keyword evidence="2" id="KW-1185">Reference proteome</keyword>
<gene>
    <name evidence="1" type="ORF">TNCT_338301</name>
</gene>
<comment type="caution">
    <text evidence="1">The sequence shown here is derived from an EMBL/GenBank/DDBJ whole genome shotgun (WGS) entry which is preliminary data.</text>
</comment>
<protein>
    <submittedName>
        <fullName evidence="1">Uncharacterized protein</fullName>
    </submittedName>
</protein>
<dbReference type="EMBL" id="BMAO01017659">
    <property type="protein sequence ID" value="GFR17517.1"/>
    <property type="molecule type" value="Genomic_DNA"/>
</dbReference>
<evidence type="ECO:0000313" key="1">
    <source>
        <dbReference type="EMBL" id="GFR17517.1"/>
    </source>
</evidence>
<proteinExistence type="predicted"/>
<name>A0A8X6LR27_TRICU</name>
<dbReference type="Proteomes" id="UP000887116">
    <property type="component" value="Unassembled WGS sequence"/>
</dbReference>
<dbReference type="OrthoDB" id="6769082at2759"/>
<evidence type="ECO:0000313" key="2">
    <source>
        <dbReference type="Proteomes" id="UP000887116"/>
    </source>
</evidence>
<accession>A0A8X6LR27</accession>
<reference evidence="1" key="1">
    <citation type="submission" date="2020-07" db="EMBL/GenBank/DDBJ databases">
        <title>Multicomponent nature underlies the extraordinary mechanical properties of spider dragline silk.</title>
        <authorList>
            <person name="Kono N."/>
            <person name="Nakamura H."/>
            <person name="Mori M."/>
            <person name="Yoshida Y."/>
            <person name="Ohtoshi R."/>
            <person name="Malay A.D."/>
            <person name="Moran D.A.P."/>
            <person name="Tomita M."/>
            <person name="Numata K."/>
            <person name="Arakawa K."/>
        </authorList>
    </citation>
    <scope>NUCLEOTIDE SEQUENCE</scope>
</reference>